<dbReference type="AlphaFoldDB" id="A0A246G848"/>
<sequence>MEKDLIINKLIHNGYTVDLTLQDDCLYCANTDTLYILNSFTVDQEITFSDHNNKKRIIKAVKSDEFNFKGYYII</sequence>
<gene>
    <name evidence="1" type="ORF">BWK62_13110</name>
</gene>
<proteinExistence type="predicted"/>
<reference evidence="1 2" key="1">
    <citation type="journal article" date="2017" name="Infect. Genet. Evol.">
        <title>Comparative genome analysis of fish pathogen Flavobacterium columnare reveals extensive sequence diversity within the species.</title>
        <authorList>
            <person name="Kayansamruaj P."/>
            <person name="Dong H.T."/>
            <person name="Hirono I."/>
            <person name="Kondo H."/>
            <person name="Senapin S."/>
            <person name="Rodkhum C."/>
        </authorList>
    </citation>
    <scope>NUCLEOTIDE SEQUENCE [LARGE SCALE GENOMIC DNA]</scope>
    <source>
        <strain evidence="1 2">1214</strain>
    </source>
</reference>
<organism evidence="1 2">
    <name type="scientific">Flavobacterium columnare</name>
    <dbReference type="NCBI Taxonomy" id="996"/>
    <lineage>
        <taxon>Bacteria</taxon>
        <taxon>Pseudomonadati</taxon>
        <taxon>Bacteroidota</taxon>
        <taxon>Flavobacteriia</taxon>
        <taxon>Flavobacteriales</taxon>
        <taxon>Flavobacteriaceae</taxon>
        <taxon>Flavobacterium</taxon>
    </lineage>
</organism>
<comment type="caution">
    <text evidence="1">The sequence shown here is derived from an EMBL/GenBank/DDBJ whole genome shotgun (WGS) entry which is preliminary data.</text>
</comment>
<protein>
    <submittedName>
        <fullName evidence="1">Uncharacterized protein</fullName>
    </submittedName>
</protein>
<evidence type="ECO:0000313" key="1">
    <source>
        <dbReference type="EMBL" id="OWP74942.1"/>
    </source>
</evidence>
<dbReference type="OrthoDB" id="8418771at2"/>
<dbReference type="EMBL" id="MTCY01000052">
    <property type="protein sequence ID" value="OWP74942.1"/>
    <property type="molecule type" value="Genomic_DNA"/>
</dbReference>
<accession>A0A246G848</accession>
<evidence type="ECO:0000313" key="2">
    <source>
        <dbReference type="Proteomes" id="UP000198034"/>
    </source>
</evidence>
<dbReference type="Proteomes" id="UP000198034">
    <property type="component" value="Unassembled WGS sequence"/>
</dbReference>
<name>A0A246G848_9FLAO</name>